<dbReference type="InterPro" id="IPR052173">
    <property type="entry name" value="Beta-lactam_resp_regulator"/>
</dbReference>
<feature type="region of interest" description="Disordered" evidence="2">
    <location>
        <begin position="419"/>
        <end position="462"/>
    </location>
</feature>
<reference evidence="5 6" key="1">
    <citation type="submission" date="2020-06" db="EMBL/GenBank/DDBJ databases">
        <authorList>
            <person name="Criscuolo A."/>
        </authorList>
    </citation>
    <scope>NUCLEOTIDE SEQUENCE [LARGE SCALE GENOMIC DNA]</scope>
    <source>
        <strain evidence="6">CIP 111411</strain>
    </source>
</reference>
<feature type="transmembrane region" description="Helical" evidence="3">
    <location>
        <begin position="222"/>
        <end position="244"/>
    </location>
</feature>
<keyword evidence="6" id="KW-1185">Reference proteome</keyword>
<name>A0A6V6ZAY7_9FLAO</name>
<sequence>MEALFIYIAKSSGLVILFYCAYYFLLRKETFFNSNRWFLLTGLVTSLILPFLFYTKIVWIDPVPVSSANYSQSFISQTIQQESFEINWNYVIISTYCIGFFILIMKFAADFYSLNSVLKGKKIQQQADFKFIDVSENIAPFSYFDYIVYNSSMYTSAELENIIEHEKVHSDQNHTIDVLISRVFCLLFWFNPIIWLYKKAILQNLEFIADNEASKKISDKKAYQYTLLKITTYESCVAITNHFYQSLIKKRIVMLNKNQSKKRNYWKYYAILPALVAFVFLFQIKTIAQEKKEAQQISKNPTSVDVYKIKKSTTDQELKEFTEKLKQNHNVDVVISDIKRNTKNELTAIKVEIQKGTGEDQTIQIEGDKPIKSCGIVITTENGSKKINVVTDGGMDKPIVVGDNLIINGKSNSTKINTISTITPPVPPTPPTFPTGPMPQAPAPDMSKMPKPPVPPSNPKDKAAMSKFEKEMAEFEKKMESFEPDMSAYEKQVEEIMSKREALFEKEMEKYEVAMDKFNADMEKYTEEIEIKYGKDSKEYEVNMKQFEKDMKQFEKNMKLHEKEMKEMEKESQKS</sequence>
<feature type="transmembrane region" description="Helical" evidence="3">
    <location>
        <begin position="179"/>
        <end position="197"/>
    </location>
</feature>
<evidence type="ECO:0000313" key="6">
    <source>
        <dbReference type="Proteomes" id="UP000530060"/>
    </source>
</evidence>
<dbReference type="PANTHER" id="PTHR34978:SF3">
    <property type="entry name" value="SLR0241 PROTEIN"/>
    <property type="match status" value="1"/>
</dbReference>
<feature type="compositionally biased region" description="Pro residues" evidence="2">
    <location>
        <begin position="424"/>
        <end position="442"/>
    </location>
</feature>
<organism evidence="5 6">
    <name type="scientific">Flavobacterium salmonis</name>
    <dbReference type="NCBI Taxonomy" id="2654844"/>
    <lineage>
        <taxon>Bacteria</taxon>
        <taxon>Pseudomonadati</taxon>
        <taxon>Bacteroidota</taxon>
        <taxon>Flavobacteriia</taxon>
        <taxon>Flavobacteriales</taxon>
        <taxon>Flavobacteriaceae</taxon>
        <taxon>Flavobacterium</taxon>
    </lineage>
</organism>
<keyword evidence="1" id="KW-0175">Coiled coil</keyword>
<dbReference type="Proteomes" id="UP000530060">
    <property type="component" value="Unassembled WGS sequence"/>
</dbReference>
<keyword evidence="3" id="KW-1133">Transmembrane helix</keyword>
<dbReference type="InterPro" id="IPR008756">
    <property type="entry name" value="Peptidase_M56"/>
</dbReference>
<protein>
    <submittedName>
        <fullName evidence="5">Peptidase M56</fullName>
    </submittedName>
</protein>
<proteinExistence type="predicted"/>
<keyword evidence="3" id="KW-0812">Transmembrane</keyword>
<feature type="transmembrane region" description="Helical" evidence="3">
    <location>
        <begin position="265"/>
        <end position="284"/>
    </location>
</feature>
<feature type="transmembrane region" description="Helical" evidence="3">
    <location>
        <begin position="90"/>
        <end position="112"/>
    </location>
</feature>
<comment type="caution">
    <text evidence="5">The sequence shown here is derived from an EMBL/GenBank/DDBJ whole genome shotgun (WGS) entry which is preliminary data.</text>
</comment>
<dbReference type="PANTHER" id="PTHR34978">
    <property type="entry name" value="POSSIBLE SENSOR-TRANSDUCER PROTEIN BLAR"/>
    <property type="match status" value="1"/>
</dbReference>
<gene>
    <name evidence="5" type="ORF">FLAT13_04564</name>
</gene>
<evidence type="ECO:0000256" key="2">
    <source>
        <dbReference type="SAM" id="MobiDB-lite"/>
    </source>
</evidence>
<keyword evidence="3" id="KW-0472">Membrane</keyword>
<feature type="domain" description="Peptidase M56" evidence="4">
    <location>
        <begin position="153"/>
        <end position="255"/>
    </location>
</feature>
<dbReference type="Pfam" id="PF05569">
    <property type="entry name" value="Peptidase_M56"/>
    <property type="match status" value="1"/>
</dbReference>
<feature type="transmembrane region" description="Helical" evidence="3">
    <location>
        <begin position="6"/>
        <end position="25"/>
    </location>
</feature>
<accession>A0A6V6ZAY7</accession>
<evidence type="ECO:0000313" key="5">
    <source>
        <dbReference type="EMBL" id="CAD0008805.1"/>
    </source>
</evidence>
<dbReference type="EMBL" id="CAIJDP010000089">
    <property type="protein sequence ID" value="CAD0008805.1"/>
    <property type="molecule type" value="Genomic_DNA"/>
</dbReference>
<evidence type="ECO:0000256" key="3">
    <source>
        <dbReference type="SAM" id="Phobius"/>
    </source>
</evidence>
<dbReference type="AlphaFoldDB" id="A0A6V6ZAY7"/>
<dbReference type="CDD" id="cd07341">
    <property type="entry name" value="M56_BlaR1_MecR1_like"/>
    <property type="match status" value="1"/>
</dbReference>
<dbReference type="RefSeq" id="WP_078229321.1">
    <property type="nucleotide sequence ID" value="NZ_CAIJDP010000089.1"/>
</dbReference>
<feature type="coiled-coil region" evidence="1">
    <location>
        <begin position="486"/>
        <end position="571"/>
    </location>
</feature>
<evidence type="ECO:0000256" key="1">
    <source>
        <dbReference type="SAM" id="Coils"/>
    </source>
</evidence>
<evidence type="ECO:0000259" key="4">
    <source>
        <dbReference type="Pfam" id="PF05569"/>
    </source>
</evidence>
<feature type="transmembrane region" description="Helical" evidence="3">
    <location>
        <begin position="37"/>
        <end position="60"/>
    </location>
</feature>